<evidence type="ECO:0000313" key="3">
    <source>
        <dbReference type="Proteomes" id="UP001623348"/>
    </source>
</evidence>
<comment type="caution">
    <text evidence="2">The sequence shown here is derived from an EMBL/GenBank/DDBJ whole genome shotgun (WGS) entry which is preliminary data.</text>
</comment>
<accession>A0ABC9XJS8</accession>
<evidence type="ECO:0000313" key="2">
    <source>
        <dbReference type="EMBL" id="GAB0197905.1"/>
    </source>
</evidence>
<dbReference type="Proteomes" id="UP001623348">
    <property type="component" value="Unassembled WGS sequence"/>
</dbReference>
<gene>
    <name evidence="2" type="ORF">GRJ2_002255900</name>
</gene>
<name>A0ABC9XJS8_GRUJA</name>
<feature type="region of interest" description="Disordered" evidence="1">
    <location>
        <begin position="1"/>
        <end position="20"/>
    </location>
</feature>
<organism evidence="2 3">
    <name type="scientific">Grus japonensis</name>
    <name type="common">Japanese crane</name>
    <name type="synonym">Red-crowned crane</name>
    <dbReference type="NCBI Taxonomy" id="30415"/>
    <lineage>
        <taxon>Eukaryota</taxon>
        <taxon>Metazoa</taxon>
        <taxon>Chordata</taxon>
        <taxon>Craniata</taxon>
        <taxon>Vertebrata</taxon>
        <taxon>Euteleostomi</taxon>
        <taxon>Archelosauria</taxon>
        <taxon>Archosauria</taxon>
        <taxon>Dinosauria</taxon>
        <taxon>Saurischia</taxon>
        <taxon>Theropoda</taxon>
        <taxon>Coelurosauria</taxon>
        <taxon>Aves</taxon>
        <taxon>Neognathae</taxon>
        <taxon>Neoaves</taxon>
        <taxon>Gruiformes</taxon>
        <taxon>Gruidae</taxon>
        <taxon>Grus</taxon>
    </lineage>
</organism>
<sequence>MQGWMFKGRVPEGKDFGMSPEEEVTCAEEDTPYNKLPENEKQYAMFTDRLWENIRGGRLLYGVLHDESRKLLKEKVN</sequence>
<evidence type="ECO:0000256" key="1">
    <source>
        <dbReference type="SAM" id="MobiDB-lite"/>
    </source>
</evidence>
<keyword evidence="3" id="KW-1185">Reference proteome</keyword>
<proteinExistence type="predicted"/>
<reference evidence="2 3" key="1">
    <citation type="submission" date="2024-06" db="EMBL/GenBank/DDBJ databases">
        <title>The draft genome of Grus japonensis, version 3.</title>
        <authorList>
            <person name="Nabeshima K."/>
            <person name="Suzuki S."/>
            <person name="Onuma M."/>
        </authorList>
    </citation>
    <scope>NUCLEOTIDE SEQUENCE [LARGE SCALE GENOMIC DNA]</scope>
    <source>
        <strain evidence="2 3">451A</strain>
    </source>
</reference>
<dbReference type="EMBL" id="BAAFJT010000018">
    <property type="protein sequence ID" value="GAB0197905.1"/>
    <property type="molecule type" value="Genomic_DNA"/>
</dbReference>
<dbReference type="AlphaFoldDB" id="A0ABC9XJS8"/>
<protein>
    <submittedName>
        <fullName evidence="2">Uncharacterized protein</fullName>
    </submittedName>
</protein>